<sequence>MALSPLPPVAATGTRADSVFDLLRASIVQGELAPGSKINEPQLSKLYGISRGPLREAIRRLEGCKLVEIKANVGARVVELDIQKAIEIYEIREALEGLACGLAAERATATDCDQLRALLARHEAQIESEDGKRYYQKEGDLDFHYLIVSLSGNTRLFNLLCDELYHLLRLYRVQTSSQPSRPAQAFKEHHRIVDAIEERDSVLAELLMRRHIASAKATLLAQLESDSEPGLTAATPFATPCIAPR</sequence>
<evidence type="ECO:0000313" key="5">
    <source>
        <dbReference type="EMBL" id="KRP26728.1"/>
    </source>
</evidence>
<dbReference type="Gene3D" id="1.20.120.530">
    <property type="entry name" value="GntR ligand-binding domain-like"/>
    <property type="match status" value="1"/>
</dbReference>
<evidence type="ECO:0000256" key="3">
    <source>
        <dbReference type="ARBA" id="ARBA00023163"/>
    </source>
</evidence>
<accession>A0A0R2WS22</accession>
<keyword evidence="3" id="KW-0804">Transcription</keyword>
<dbReference type="GO" id="GO:0003700">
    <property type="term" value="F:DNA-binding transcription factor activity"/>
    <property type="evidence" value="ECO:0007669"/>
    <property type="project" value="InterPro"/>
</dbReference>
<dbReference type="Proteomes" id="UP000052138">
    <property type="component" value="Unassembled WGS sequence"/>
</dbReference>
<dbReference type="InterPro" id="IPR036390">
    <property type="entry name" value="WH_DNA-bd_sf"/>
</dbReference>
<evidence type="ECO:0000256" key="2">
    <source>
        <dbReference type="ARBA" id="ARBA00023125"/>
    </source>
</evidence>
<dbReference type="Pfam" id="PF00392">
    <property type="entry name" value="GntR"/>
    <property type="match status" value="1"/>
</dbReference>
<dbReference type="CDD" id="cd07377">
    <property type="entry name" value="WHTH_GntR"/>
    <property type="match status" value="1"/>
</dbReference>
<dbReference type="InterPro" id="IPR036388">
    <property type="entry name" value="WH-like_DNA-bd_sf"/>
</dbReference>
<protein>
    <submittedName>
        <fullName evidence="5">GntR family transcriptional regulator</fullName>
    </submittedName>
</protein>
<dbReference type="SUPFAM" id="SSF48008">
    <property type="entry name" value="GntR ligand-binding domain-like"/>
    <property type="match status" value="1"/>
</dbReference>
<dbReference type="Gene3D" id="1.10.10.10">
    <property type="entry name" value="Winged helix-like DNA-binding domain superfamily/Winged helix DNA-binding domain"/>
    <property type="match status" value="1"/>
</dbReference>
<dbReference type="AlphaFoldDB" id="A0A0R2WS22"/>
<dbReference type="InterPro" id="IPR000524">
    <property type="entry name" value="Tscrpt_reg_HTH_GntR"/>
</dbReference>
<dbReference type="PROSITE" id="PS50949">
    <property type="entry name" value="HTH_GNTR"/>
    <property type="match status" value="1"/>
</dbReference>
<feature type="domain" description="HTH gntR-type" evidence="4">
    <location>
        <begin position="13"/>
        <end position="80"/>
    </location>
</feature>
<evidence type="ECO:0000259" key="4">
    <source>
        <dbReference type="PROSITE" id="PS50949"/>
    </source>
</evidence>
<dbReference type="InterPro" id="IPR008920">
    <property type="entry name" value="TF_FadR/GntR_C"/>
</dbReference>
<proteinExistence type="predicted"/>
<evidence type="ECO:0000256" key="1">
    <source>
        <dbReference type="ARBA" id="ARBA00023015"/>
    </source>
</evidence>
<reference evidence="5 6" key="1">
    <citation type="submission" date="2015-10" db="EMBL/GenBank/DDBJ databases">
        <title>Metagenome-Assembled Genomes uncover a global brackish microbiome.</title>
        <authorList>
            <person name="Hugerth L.W."/>
            <person name="Larsson J."/>
            <person name="Alneberg J."/>
            <person name="Lindh M.V."/>
            <person name="Legrand C."/>
            <person name="Pinhassi J."/>
            <person name="Andersson A.F."/>
        </authorList>
    </citation>
    <scope>NUCLEOTIDE SEQUENCE [LARGE SCALE GENOMIC DNA]</scope>
    <source>
        <strain evidence="5">BACL3 MAG-120924-bin41</strain>
    </source>
</reference>
<dbReference type="GO" id="GO:0003677">
    <property type="term" value="F:DNA binding"/>
    <property type="evidence" value="ECO:0007669"/>
    <property type="project" value="UniProtKB-KW"/>
</dbReference>
<dbReference type="SMART" id="SM00345">
    <property type="entry name" value="HTH_GNTR"/>
    <property type="match status" value="1"/>
</dbReference>
<keyword evidence="1" id="KW-0805">Transcription regulation</keyword>
<dbReference type="SUPFAM" id="SSF46785">
    <property type="entry name" value="Winged helix' DNA-binding domain"/>
    <property type="match status" value="1"/>
</dbReference>
<dbReference type="PANTHER" id="PTHR43537">
    <property type="entry name" value="TRANSCRIPTIONAL REGULATOR, GNTR FAMILY"/>
    <property type="match status" value="1"/>
</dbReference>
<name>A0A0R2WS22_9GAMM</name>
<dbReference type="EMBL" id="LIDJ01000363">
    <property type="protein sequence ID" value="KRP26728.1"/>
    <property type="molecule type" value="Genomic_DNA"/>
</dbReference>
<keyword evidence="2" id="KW-0238">DNA-binding</keyword>
<comment type="caution">
    <text evidence="5">The sequence shown here is derived from an EMBL/GenBank/DDBJ whole genome shotgun (WGS) entry which is preliminary data.</text>
</comment>
<organism evidence="5 6">
    <name type="scientific">OM182 bacterium BACL3 MAG-120924-bin41</name>
    <dbReference type="NCBI Taxonomy" id="1655632"/>
    <lineage>
        <taxon>Bacteria</taxon>
        <taxon>Pseudomonadati</taxon>
        <taxon>Pseudomonadota</taxon>
        <taxon>Gammaproteobacteria</taxon>
        <taxon>OMG group</taxon>
        <taxon>OM182 clade</taxon>
    </lineage>
</organism>
<dbReference type="SMART" id="SM00895">
    <property type="entry name" value="FCD"/>
    <property type="match status" value="1"/>
</dbReference>
<dbReference type="InterPro" id="IPR011711">
    <property type="entry name" value="GntR_C"/>
</dbReference>
<dbReference type="Pfam" id="PF07729">
    <property type="entry name" value="FCD"/>
    <property type="match status" value="1"/>
</dbReference>
<dbReference type="PANTHER" id="PTHR43537:SF49">
    <property type="entry name" value="TRANSCRIPTIONAL REGULATORY PROTEIN"/>
    <property type="match status" value="1"/>
</dbReference>
<evidence type="ECO:0000313" key="6">
    <source>
        <dbReference type="Proteomes" id="UP000052138"/>
    </source>
</evidence>
<gene>
    <name evidence="5" type="ORF">ABS30_09145</name>
</gene>